<dbReference type="PANTHER" id="PTHR48041:SF139">
    <property type="entry name" value="PROTEIN SCARLET"/>
    <property type="match status" value="1"/>
</dbReference>
<organism evidence="11">
    <name type="scientific">Edaphobacter paludis</name>
    <dbReference type="NCBI Taxonomy" id="3035702"/>
    <lineage>
        <taxon>Bacteria</taxon>
        <taxon>Pseudomonadati</taxon>
        <taxon>Acidobacteriota</taxon>
        <taxon>Terriglobia</taxon>
        <taxon>Terriglobales</taxon>
        <taxon>Acidobacteriaceae</taxon>
        <taxon>Edaphobacter</taxon>
    </lineage>
</organism>
<dbReference type="Gene3D" id="3.40.50.300">
    <property type="entry name" value="P-loop containing nucleotide triphosphate hydrolases"/>
    <property type="match status" value="1"/>
</dbReference>
<dbReference type="InterPro" id="IPR050352">
    <property type="entry name" value="ABCG_transporters"/>
</dbReference>
<dbReference type="Gene3D" id="2.60.200.20">
    <property type="match status" value="2"/>
</dbReference>
<dbReference type="RefSeq" id="WP_348269471.1">
    <property type="nucleotide sequence ID" value="NZ_CP121195.1"/>
</dbReference>
<dbReference type="Pfam" id="PF00005">
    <property type="entry name" value="ABC_tran"/>
    <property type="match status" value="1"/>
</dbReference>
<dbReference type="GO" id="GO:0016020">
    <property type="term" value="C:membrane"/>
    <property type="evidence" value="ECO:0007669"/>
    <property type="project" value="UniProtKB-SubCell"/>
</dbReference>
<dbReference type="CDD" id="cd00060">
    <property type="entry name" value="FHA"/>
    <property type="match status" value="2"/>
</dbReference>
<evidence type="ECO:0000313" key="11">
    <source>
        <dbReference type="EMBL" id="XBH12449.1"/>
    </source>
</evidence>
<dbReference type="SUPFAM" id="SSF49879">
    <property type="entry name" value="SMAD/FHA domain"/>
    <property type="match status" value="2"/>
</dbReference>
<evidence type="ECO:0000259" key="9">
    <source>
        <dbReference type="PROSITE" id="PS50006"/>
    </source>
</evidence>
<evidence type="ECO:0000256" key="6">
    <source>
        <dbReference type="ARBA" id="ARBA00022989"/>
    </source>
</evidence>
<dbReference type="InterPro" id="IPR003439">
    <property type="entry name" value="ABC_transporter-like_ATP-bd"/>
</dbReference>
<dbReference type="GO" id="GO:0016887">
    <property type="term" value="F:ATP hydrolysis activity"/>
    <property type="evidence" value="ECO:0007669"/>
    <property type="project" value="InterPro"/>
</dbReference>
<feature type="transmembrane region" description="Helical" evidence="8">
    <location>
        <begin position="659"/>
        <end position="680"/>
    </location>
</feature>
<keyword evidence="2" id="KW-0813">Transport</keyword>
<keyword evidence="3 8" id="KW-0812">Transmembrane</keyword>
<evidence type="ECO:0000256" key="5">
    <source>
        <dbReference type="ARBA" id="ARBA00022840"/>
    </source>
</evidence>
<dbReference type="PROSITE" id="PS50006">
    <property type="entry name" value="FHA_DOMAIN"/>
    <property type="match status" value="2"/>
</dbReference>
<dbReference type="InterPro" id="IPR000253">
    <property type="entry name" value="FHA_dom"/>
</dbReference>
<evidence type="ECO:0000256" key="8">
    <source>
        <dbReference type="SAM" id="Phobius"/>
    </source>
</evidence>
<dbReference type="Pfam" id="PF00498">
    <property type="entry name" value="FHA"/>
    <property type="match status" value="2"/>
</dbReference>
<keyword evidence="7 8" id="KW-0472">Membrane</keyword>
<reference evidence="11" key="1">
    <citation type="submission" date="2023-03" db="EMBL/GenBank/DDBJ databases">
        <title>Edaphobacter sp.</title>
        <authorList>
            <person name="Huber K.J."/>
            <person name="Papendorf J."/>
            <person name="Pilke C."/>
            <person name="Bunk B."/>
            <person name="Sproeer C."/>
            <person name="Pester M."/>
        </authorList>
    </citation>
    <scope>NUCLEOTIDE SEQUENCE</scope>
    <source>
        <strain evidence="11">DSM 109920</strain>
    </source>
</reference>
<feature type="domain" description="ABC transporter" evidence="10">
    <location>
        <begin position="200"/>
        <end position="434"/>
    </location>
</feature>
<dbReference type="AlphaFoldDB" id="A0AAU7D444"/>
<keyword evidence="5 11" id="KW-0067">ATP-binding</keyword>
<proteinExistence type="predicted"/>
<dbReference type="PROSITE" id="PS50893">
    <property type="entry name" value="ABC_TRANSPORTER_2"/>
    <property type="match status" value="1"/>
</dbReference>
<dbReference type="Pfam" id="PF01061">
    <property type="entry name" value="ABC2_membrane"/>
    <property type="match status" value="1"/>
</dbReference>
<dbReference type="SMART" id="SM00382">
    <property type="entry name" value="AAA"/>
    <property type="match status" value="1"/>
</dbReference>
<evidence type="ECO:0000256" key="3">
    <source>
        <dbReference type="ARBA" id="ARBA00022692"/>
    </source>
</evidence>
<keyword evidence="6 8" id="KW-1133">Transmembrane helix</keyword>
<keyword evidence="4" id="KW-0547">Nucleotide-binding</keyword>
<feature type="transmembrane region" description="Helical" evidence="8">
    <location>
        <begin position="523"/>
        <end position="543"/>
    </location>
</feature>
<dbReference type="CDD" id="cd03213">
    <property type="entry name" value="ABCG_EPDR"/>
    <property type="match status" value="1"/>
</dbReference>
<dbReference type="InterPro" id="IPR017871">
    <property type="entry name" value="ABC_transporter-like_CS"/>
</dbReference>
<feature type="domain" description="FHA" evidence="9">
    <location>
        <begin position="113"/>
        <end position="162"/>
    </location>
</feature>
<dbReference type="InterPro" id="IPR003593">
    <property type="entry name" value="AAA+_ATPase"/>
</dbReference>
<sequence length="820" mass="89447">MPSAPTRSPKQIITIGRSPDSDVILDFPMISWQHARIVEEGGQRFLEDLQSSNGTFLHSFGNRISRSPLRTQDDVFFGSLKVPASRLLSSEGAAMGPETYQTSAALASASQDVVIGRDPNCDEPLDDPLISWRHAKIKRSGGKLLVEDLSSRNGTFLDGVRISGTAEARPGQVIGLGSFQFRIDPDGRLQKREYKGNVSIAAEGVSVAINGKRLLEPISLTVYPSEMVALMGPAGAGKTTFLKALNGYTPPESGRVLFNGVDLYQSYDLFRQQMGYVPQDDIVHSQLTVREALYFSTKLRTDLNDREIEARINKILEELGILDKRDTLIGSPEKKVLSGGQRKRVNIAMELITDTPVLFLDEPTSGLSSYDAEGVIDLLQRLARDGKTIITTIHQPSLDVYRKFDNLIMISRDSGGCGSLVYFGPAFPDSIEFFHPPAAQTVDKTLLNPEMLLTGLSKQPTSAWAKNFQQSRFRKLFIDDRAGKVQGTGTQGGSTGERKWNVTQWVTLLRRNIVLRTRDRAQLIITLLQAPLFGVLIALVFGLTKEPASLSSVTNVAPALAASNMARAQQEFSALSANLTGIEFLLVVAAVWFGCNNAARDIVGEWSVFQRERMVNLKLPSYVFSKFAVLMGLCIFQCLTLLSIVYFACDLRGAFLPQLLILICSSFVGAALGLSISARSSTTETAIALLPVVLLPIITLGGGIRAAYKMPMPARMMSYLAPSRWAFERNLVDEAAGHVCGYLPGPESWDDCPKGGKGVDAATLQVPSAVVSENGTARPTAPKKGSSLRFSYRQAISVLLGMTVLLLATVLGFLRMRDIL</sequence>
<evidence type="ECO:0000256" key="1">
    <source>
        <dbReference type="ARBA" id="ARBA00004141"/>
    </source>
</evidence>
<comment type="subcellular location">
    <subcellularLocation>
        <location evidence="1">Membrane</location>
        <topology evidence="1">Multi-pass membrane protein</topology>
    </subcellularLocation>
</comment>
<feature type="transmembrane region" description="Helical" evidence="8">
    <location>
        <begin position="795"/>
        <end position="814"/>
    </location>
</feature>
<evidence type="ECO:0000259" key="10">
    <source>
        <dbReference type="PROSITE" id="PS50893"/>
    </source>
</evidence>
<dbReference type="EMBL" id="CP121195">
    <property type="protein sequence ID" value="XBH12449.1"/>
    <property type="molecule type" value="Genomic_DNA"/>
</dbReference>
<dbReference type="GO" id="GO:0005524">
    <property type="term" value="F:ATP binding"/>
    <property type="evidence" value="ECO:0007669"/>
    <property type="project" value="UniProtKB-KW"/>
</dbReference>
<dbReference type="InterPro" id="IPR027417">
    <property type="entry name" value="P-loop_NTPase"/>
</dbReference>
<dbReference type="SMART" id="SM00240">
    <property type="entry name" value="FHA"/>
    <property type="match status" value="2"/>
</dbReference>
<gene>
    <name evidence="11" type="ORF">P8936_12185</name>
</gene>
<evidence type="ECO:0000256" key="2">
    <source>
        <dbReference type="ARBA" id="ARBA00022448"/>
    </source>
</evidence>
<dbReference type="GO" id="GO:0140359">
    <property type="term" value="F:ABC-type transporter activity"/>
    <property type="evidence" value="ECO:0007669"/>
    <property type="project" value="InterPro"/>
</dbReference>
<feature type="domain" description="FHA" evidence="9">
    <location>
        <begin position="13"/>
        <end position="58"/>
    </location>
</feature>
<dbReference type="PANTHER" id="PTHR48041">
    <property type="entry name" value="ABC TRANSPORTER G FAMILY MEMBER 28"/>
    <property type="match status" value="1"/>
</dbReference>
<evidence type="ECO:0000256" key="4">
    <source>
        <dbReference type="ARBA" id="ARBA00022741"/>
    </source>
</evidence>
<feature type="transmembrane region" description="Helical" evidence="8">
    <location>
        <begin position="627"/>
        <end position="647"/>
    </location>
</feature>
<dbReference type="SUPFAM" id="SSF52540">
    <property type="entry name" value="P-loop containing nucleoside triphosphate hydrolases"/>
    <property type="match status" value="1"/>
</dbReference>
<dbReference type="PROSITE" id="PS00211">
    <property type="entry name" value="ABC_TRANSPORTER_1"/>
    <property type="match status" value="1"/>
</dbReference>
<protein>
    <submittedName>
        <fullName evidence="11">ATP-binding cassette domain-containing protein</fullName>
    </submittedName>
</protein>
<accession>A0AAU7D444</accession>
<feature type="transmembrane region" description="Helical" evidence="8">
    <location>
        <begin position="572"/>
        <end position="593"/>
    </location>
</feature>
<dbReference type="InterPro" id="IPR013525">
    <property type="entry name" value="ABC2_TM"/>
</dbReference>
<evidence type="ECO:0000256" key="7">
    <source>
        <dbReference type="ARBA" id="ARBA00023136"/>
    </source>
</evidence>
<dbReference type="InterPro" id="IPR008984">
    <property type="entry name" value="SMAD_FHA_dom_sf"/>
</dbReference>
<feature type="transmembrane region" description="Helical" evidence="8">
    <location>
        <begin position="686"/>
        <end position="708"/>
    </location>
</feature>
<name>A0AAU7D444_9BACT</name>